<dbReference type="GeneID" id="96740339"/>
<name>A0A1Y0CSQ4_9BACI</name>
<feature type="domain" description="ABC transporter" evidence="4">
    <location>
        <begin position="2"/>
        <end position="229"/>
    </location>
</feature>
<evidence type="ECO:0000259" key="4">
    <source>
        <dbReference type="PROSITE" id="PS50893"/>
    </source>
</evidence>
<reference evidence="5 8" key="1">
    <citation type="submission" date="2017-04" db="EMBL/GenBank/DDBJ databases">
        <title>Complete Genome Sequence of the Bacillus horikoshii 20a strain from Cuatro Cienegas, Coahuila, Mexico.</title>
        <authorList>
            <person name="Zarza E."/>
            <person name="Alcaraz L.D."/>
            <person name="Aguilar-Salinas B."/>
            <person name="Islas A."/>
            <person name="Olmedo-Alvarez G."/>
        </authorList>
    </citation>
    <scope>NUCLEOTIDE SEQUENCE [LARGE SCALE GENOMIC DNA]</scope>
    <source>
        <strain evidence="5 8">20a</strain>
    </source>
</reference>
<keyword evidence="8" id="KW-1185">Reference proteome</keyword>
<evidence type="ECO:0000313" key="7">
    <source>
        <dbReference type="EMBL" id="TYS72160.1"/>
    </source>
</evidence>
<accession>A0A1Y0CSQ4</accession>
<keyword evidence="3 7" id="KW-0067">ATP-binding</keyword>
<dbReference type="SMART" id="SM00382">
    <property type="entry name" value="AAA"/>
    <property type="match status" value="1"/>
</dbReference>
<dbReference type="InterPro" id="IPR017871">
    <property type="entry name" value="ABC_transporter-like_CS"/>
</dbReference>
<dbReference type="Gene3D" id="3.40.50.300">
    <property type="entry name" value="P-loop containing nucleotide triphosphate hydrolases"/>
    <property type="match status" value="1"/>
</dbReference>
<dbReference type="EMBL" id="VTET01000004">
    <property type="protein sequence ID" value="TYS72160.1"/>
    <property type="molecule type" value="Genomic_DNA"/>
</dbReference>
<dbReference type="AlphaFoldDB" id="A0A1Y0CSQ4"/>
<sequence length="290" mass="33528">MIRLNNLYWKYKHFTLEIDELTLQPGITILVGNNGSGKSTLLHLLATATRAPRGTIYYHDDTMDTDLPLVRSKIGFVPTGVELYPDFTPVKLLMYMAQLKGLGKDFSIRQIEELLRVFHLEDVKKEKIKKLSQGMQQRLALAQAFLGKPSYIFLDEPLNFLDIHERKSLLNYVAKLAPHCVIIVATHELNEWGPVCNRVLWMYQGRVIYSGSKLMWKQHLPLKVWTGELQDHLYENFSSQHLIVYAGRVKDKLSIRCASNIKPVFGFVEAQPTMEDAFFIRKYTKEAKER</sequence>
<evidence type="ECO:0000256" key="3">
    <source>
        <dbReference type="ARBA" id="ARBA00022840"/>
    </source>
</evidence>
<evidence type="ECO:0000313" key="6">
    <source>
        <dbReference type="EMBL" id="TYS60212.1"/>
    </source>
</evidence>
<evidence type="ECO:0000313" key="8">
    <source>
        <dbReference type="Proteomes" id="UP000195573"/>
    </source>
</evidence>
<dbReference type="Proteomes" id="UP000195573">
    <property type="component" value="Chromosome"/>
</dbReference>
<dbReference type="EMBL" id="VTEU01000002">
    <property type="protein sequence ID" value="TYS60212.1"/>
    <property type="molecule type" value="Genomic_DNA"/>
</dbReference>
<dbReference type="InterPro" id="IPR051782">
    <property type="entry name" value="ABC_Transporter_VariousFunc"/>
</dbReference>
<reference evidence="9 10" key="2">
    <citation type="submission" date="2019-08" db="EMBL/GenBank/DDBJ databases">
        <title>Bacillus genomes from the desert of Cuatro Cienegas, Coahuila.</title>
        <authorList>
            <person name="Olmedo-Alvarez G."/>
        </authorList>
    </citation>
    <scope>NUCLEOTIDE SEQUENCE [LARGE SCALE GENOMIC DNA]</scope>
    <source>
        <strain evidence="6 9">CH88_3T</strain>
        <strain evidence="7 10">CH98b_3T</strain>
    </source>
</reference>
<evidence type="ECO:0000313" key="5">
    <source>
        <dbReference type="EMBL" id="ART77845.1"/>
    </source>
</evidence>
<dbReference type="InterPro" id="IPR003439">
    <property type="entry name" value="ABC_transporter-like_ATP-bd"/>
</dbReference>
<dbReference type="PANTHER" id="PTHR42939:SF1">
    <property type="entry name" value="ABC TRANSPORTER ATP-BINDING PROTEIN ALBC-RELATED"/>
    <property type="match status" value="1"/>
</dbReference>
<gene>
    <name evidence="5" type="ORF">B4U37_18205</name>
    <name evidence="6" type="ORF">FZC74_08715</name>
    <name evidence="7" type="ORF">FZC75_09340</name>
</gene>
<evidence type="ECO:0000313" key="10">
    <source>
        <dbReference type="Proteomes" id="UP000324517"/>
    </source>
</evidence>
<dbReference type="PROSITE" id="PS00211">
    <property type="entry name" value="ABC_TRANSPORTER_1"/>
    <property type="match status" value="1"/>
</dbReference>
<evidence type="ECO:0000313" key="9">
    <source>
        <dbReference type="Proteomes" id="UP000323393"/>
    </source>
</evidence>
<dbReference type="RefSeq" id="WP_088019380.1">
    <property type="nucleotide sequence ID" value="NZ_CP020880.1"/>
</dbReference>
<dbReference type="GO" id="GO:0016887">
    <property type="term" value="F:ATP hydrolysis activity"/>
    <property type="evidence" value="ECO:0007669"/>
    <property type="project" value="InterPro"/>
</dbReference>
<dbReference type="SUPFAM" id="SSF52540">
    <property type="entry name" value="P-loop containing nucleoside triphosphate hydrolases"/>
    <property type="match status" value="1"/>
</dbReference>
<dbReference type="GO" id="GO:0005524">
    <property type="term" value="F:ATP binding"/>
    <property type="evidence" value="ECO:0007669"/>
    <property type="project" value="UniProtKB-KW"/>
</dbReference>
<dbReference type="OrthoDB" id="2643074at2"/>
<dbReference type="InterPro" id="IPR027417">
    <property type="entry name" value="P-loop_NTPase"/>
</dbReference>
<dbReference type="KEGG" id="bhk:B4U37_18205"/>
<dbReference type="InterPro" id="IPR003593">
    <property type="entry name" value="AAA+_ATPase"/>
</dbReference>
<dbReference type="Pfam" id="PF00005">
    <property type="entry name" value="ABC_tran"/>
    <property type="match status" value="1"/>
</dbReference>
<organism evidence="7 10">
    <name type="scientific">Sutcliffiella horikoshii</name>
    <dbReference type="NCBI Taxonomy" id="79883"/>
    <lineage>
        <taxon>Bacteria</taxon>
        <taxon>Bacillati</taxon>
        <taxon>Bacillota</taxon>
        <taxon>Bacilli</taxon>
        <taxon>Bacillales</taxon>
        <taxon>Bacillaceae</taxon>
        <taxon>Sutcliffiella</taxon>
    </lineage>
</organism>
<protein>
    <submittedName>
        <fullName evidence="7">ABC transporter ATP-binding protein</fullName>
    </submittedName>
</protein>
<dbReference type="Proteomes" id="UP000323393">
    <property type="component" value="Unassembled WGS sequence"/>
</dbReference>
<keyword evidence="2" id="KW-0547">Nucleotide-binding</keyword>
<dbReference type="PROSITE" id="PS50893">
    <property type="entry name" value="ABC_TRANSPORTER_2"/>
    <property type="match status" value="1"/>
</dbReference>
<evidence type="ECO:0000256" key="2">
    <source>
        <dbReference type="ARBA" id="ARBA00022741"/>
    </source>
</evidence>
<proteinExistence type="predicted"/>
<keyword evidence="1" id="KW-0813">Transport</keyword>
<dbReference type="PANTHER" id="PTHR42939">
    <property type="entry name" value="ABC TRANSPORTER ATP-BINDING PROTEIN ALBC-RELATED"/>
    <property type="match status" value="1"/>
</dbReference>
<evidence type="ECO:0000256" key="1">
    <source>
        <dbReference type="ARBA" id="ARBA00022448"/>
    </source>
</evidence>
<dbReference type="EMBL" id="CP020880">
    <property type="protein sequence ID" value="ART77845.1"/>
    <property type="molecule type" value="Genomic_DNA"/>
</dbReference>
<dbReference type="Proteomes" id="UP000324517">
    <property type="component" value="Unassembled WGS sequence"/>
</dbReference>